<accession>A0A6B9G9U2</accession>
<organism evidence="1 2">
    <name type="scientific">Pantoea cypripedii</name>
    <name type="common">Pectobacterium cypripedii</name>
    <name type="synonym">Erwinia cypripedii</name>
    <dbReference type="NCBI Taxonomy" id="55209"/>
    <lineage>
        <taxon>Bacteria</taxon>
        <taxon>Pseudomonadati</taxon>
        <taxon>Pseudomonadota</taxon>
        <taxon>Gammaproteobacteria</taxon>
        <taxon>Enterobacterales</taxon>
        <taxon>Erwiniaceae</taxon>
        <taxon>Pantoea</taxon>
    </lineage>
</organism>
<name>A0A6B9G9U2_PANCY</name>
<dbReference type="AlphaFoldDB" id="A0A6B9G9U2"/>
<dbReference type="Proteomes" id="UP000502005">
    <property type="component" value="Plasmid pNE1B"/>
</dbReference>
<gene>
    <name evidence="1" type="ORF">CUN67_27180</name>
</gene>
<keyword evidence="1" id="KW-0614">Plasmid</keyword>
<proteinExistence type="predicted"/>
<reference evidence="1 2" key="1">
    <citation type="submission" date="2017-11" db="EMBL/GenBank/DDBJ databases">
        <title>Genome sequence of Pantoea cypripedii NE1.</title>
        <authorList>
            <person name="Nascimento F.X."/>
        </authorList>
    </citation>
    <scope>NUCLEOTIDE SEQUENCE [LARGE SCALE GENOMIC DNA]</scope>
    <source>
        <strain evidence="1 2">NE1</strain>
        <plasmid evidence="2">pne1b</plasmid>
    </source>
</reference>
<evidence type="ECO:0000313" key="2">
    <source>
        <dbReference type="Proteomes" id="UP000502005"/>
    </source>
</evidence>
<dbReference type="EMBL" id="CP024770">
    <property type="protein sequence ID" value="QGY32633.1"/>
    <property type="molecule type" value="Genomic_DNA"/>
</dbReference>
<protein>
    <submittedName>
        <fullName evidence="1">Uncharacterized protein</fullName>
    </submittedName>
</protein>
<geneLocation type="plasmid" evidence="2">
    <name>pne1b</name>
</geneLocation>
<sequence length="59" mass="6528">MLAACQAFRESGGVWLAIKVFRGEEAAYDGKPFIHLLVLKSQNSGRILNVILSRHNTSI</sequence>
<evidence type="ECO:0000313" key="1">
    <source>
        <dbReference type="EMBL" id="QGY32633.1"/>
    </source>
</evidence>